<organism evidence="2 3">
    <name type="scientific">Pleurodeles waltl</name>
    <name type="common">Iberian ribbed newt</name>
    <dbReference type="NCBI Taxonomy" id="8319"/>
    <lineage>
        <taxon>Eukaryota</taxon>
        <taxon>Metazoa</taxon>
        <taxon>Chordata</taxon>
        <taxon>Craniata</taxon>
        <taxon>Vertebrata</taxon>
        <taxon>Euteleostomi</taxon>
        <taxon>Amphibia</taxon>
        <taxon>Batrachia</taxon>
        <taxon>Caudata</taxon>
        <taxon>Salamandroidea</taxon>
        <taxon>Salamandridae</taxon>
        <taxon>Pleurodelinae</taxon>
        <taxon>Pleurodeles</taxon>
    </lineage>
</organism>
<gene>
    <name evidence="2" type="ORF">NDU88_005426</name>
</gene>
<dbReference type="Proteomes" id="UP001066276">
    <property type="component" value="Chromosome 3_2"/>
</dbReference>
<accession>A0AAV7TWK6</accession>
<reference evidence="2" key="1">
    <citation type="journal article" date="2022" name="bioRxiv">
        <title>Sequencing and chromosome-scale assembly of the giantPleurodeles waltlgenome.</title>
        <authorList>
            <person name="Brown T."/>
            <person name="Elewa A."/>
            <person name="Iarovenko S."/>
            <person name="Subramanian E."/>
            <person name="Araus A.J."/>
            <person name="Petzold A."/>
            <person name="Susuki M."/>
            <person name="Suzuki K.-i.T."/>
            <person name="Hayashi T."/>
            <person name="Toyoda A."/>
            <person name="Oliveira C."/>
            <person name="Osipova E."/>
            <person name="Leigh N.D."/>
            <person name="Simon A."/>
            <person name="Yun M.H."/>
        </authorList>
    </citation>
    <scope>NUCLEOTIDE SEQUENCE</scope>
    <source>
        <strain evidence="2">20211129_DDA</strain>
        <tissue evidence="2">Liver</tissue>
    </source>
</reference>
<name>A0AAV7TWK6_PLEWA</name>
<protein>
    <submittedName>
        <fullName evidence="2">Uncharacterized protein</fullName>
    </submittedName>
</protein>
<feature type="non-terminal residue" evidence="2">
    <location>
        <position position="1"/>
    </location>
</feature>
<feature type="compositionally biased region" description="Basic and acidic residues" evidence="1">
    <location>
        <begin position="18"/>
        <end position="27"/>
    </location>
</feature>
<dbReference type="EMBL" id="JANPWB010000006">
    <property type="protein sequence ID" value="KAJ1180204.1"/>
    <property type="molecule type" value="Genomic_DNA"/>
</dbReference>
<comment type="caution">
    <text evidence="2">The sequence shown here is derived from an EMBL/GenBank/DDBJ whole genome shotgun (WGS) entry which is preliminary data.</text>
</comment>
<sequence length="61" mass="6844">SGGVDLRLRGGWLPGDASPREPILKKDASRRRKSWLPVYSTLEIQVRSRDEANHGNNEMLG</sequence>
<dbReference type="AlphaFoldDB" id="A0AAV7TWK6"/>
<evidence type="ECO:0000256" key="1">
    <source>
        <dbReference type="SAM" id="MobiDB-lite"/>
    </source>
</evidence>
<proteinExistence type="predicted"/>
<keyword evidence="3" id="KW-1185">Reference proteome</keyword>
<evidence type="ECO:0000313" key="3">
    <source>
        <dbReference type="Proteomes" id="UP001066276"/>
    </source>
</evidence>
<feature type="region of interest" description="Disordered" evidence="1">
    <location>
        <begin position="1"/>
        <end position="27"/>
    </location>
</feature>
<evidence type="ECO:0000313" key="2">
    <source>
        <dbReference type="EMBL" id="KAJ1180204.1"/>
    </source>
</evidence>